<dbReference type="InterPro" id="IPR050818">
    <property type="entry name" value="KCNH_animal-type"/>
</dbReference>
<dbReference type="GO" id="GO:0005249">
    <property type="term" value="F:voltage-gated potassium channel activity"/>
    <property type="evidence" value="ECO:0007669"/>
    <property type="project" value="TreeGrafter"/>
</dbReference>
<feature type="domain" description="PAS" evidence="15">
    <location>
        <begin position="14"/>
        <end position="90"/>
    </location>
</feature>
<dbReference type="GO" id="GO:0034702">
    <property type="term" value="C:monoatomic ion channel complex"/>
    <property type="evidence" value="ECO:0007669"/>
    <property type="project" value="UniProtKB-KW"/>
</dbReference>
<evidence type="ECO:0000256" key="3">
    <source>
        <dbReference type="ARBA" id="ARBA00022538"/>
    </source>
</evidence>
<dbReference type="InterPro" id="IPR000700">
    <property type="entry name" value="PAS-assoc_C"/>
</dbReference>
<evidence type="ECO:0000256" key="10">
    <source>
        <dbReference type="ARBA" id="ARBA00023136"/>
    </source>
</evidence>
<dbReference type="PANTHER" id="PTHR10217">
    <property type="entry name" value="VOLTAGE AND LIGAND GATED POTASSIUM CHANNEL"/>
    <property type="match status" value="1"/>
</dbReference>
<evidence type="ECO:0000256" key="8">
    <source>
        <dbReference type="ARBA" id="ARBA00022989"/>
    </source>
</evidence>
<evidence type="ECO:0000256" key="1">
    <source>
        <dbReference type="ARBA" id="ARBA00004141"/>
    </source>
</evidence>
<keyword evidence="10" id="KW-0472">Membrane</keyword>
<accession>A0A4U5VW17</accession>
<evidence type="ECO:0000256" key="2">
    <source>
        <dbReference type="ARBA" id="ARBA00022448"/>
    </source>
</evidence>
<reference evidence="17 18" key="1">
    <citation type="submission" date="2019-01" db="EMBL/GenBank/DDBJ databases">
        <title>Genome Assembly of Collichthys lucidus.</title>
        <authorList>
            <person name="Cai M."/>
            <person name="Xiao S."/>
        </authorList>
    </citation>
    <scope>NUCLEOTIDE SEQUENCE [LARGE SCALE GENOMIC DNA]</scope>
    <source>
        <strain evidence="17">JT15FE1705JMU</strain>
        <tissue evidence="17">Muscle</tissue>
    </source>
</reference>
<evidence type="ECO:0000256" key="11">
    <source>
        <dbReference type="ARBA" id="ARBA00023303"/>
    </source>
</evidence>
<keyword evidence="18" id="KW-1185">Reference proteome</keyword>
<dbReference type="InterPro" id="IPR035965">
    <property type="entry name" value="PAS-like_dom_sf"/>
</dbReference>
<dbReference type="PANTHER" id="PTHR10217:SF630">
    <property type="entry name" value="POTASSIUM VOLTAGE-GATED CHANNEL SUBFAMILY H MEMBER 4"/>
    <property type="match status" value="1"/>
</dbReference>
<evidence type="ECO:0000256" key="14">
    <source>
        <dbReference type="SAM" id="MobiDB-lite"/>
    </source>
</evidence>
<feature type="domain" description="PAC" evidence="16">
    <location>
        <begin position="93"/>
        <end position="145"/>
    </location>
</feature>
<comment type="subcellular location">
    <subcellularLocation>
        <location evidence="1">Membrane</location>
        <topology evidence="1">Multi-pass membrane protein</topology>
    </subcellularLocation>
</comment>
<dbReference type="Pfam" id="PF13426">
    <property type="entry name" value="PAS_9"/>
    <property type="match status" value="1"/>
</dbReference>
<feature type="region of interest" description="Disordered" evidence="14">
    <location>
        <begin position="209"/>
        <end position="239"/>
    </location>
</feature>
<evidence type="ECO:0000256" key="4">
    <source>
        <dbReference type="ARBA" id="ARBA00022692"/>
    </source>
</evidence>
<evidence type="ECO:0000256" key="5">
    <source>
        <dbReference type="ARBA" id="ARBA00022826"/>
    </source>
</evidence>
<dbReference type="PROSITE" id="PS50113">
    <property type="entry name" value="PAC"/>
    <property type="match status" value="1"/>
</dbReference>
<evidence type="ECO:0000259" key="16">
    <source>
        <dbReference type="PROSITE" id="PS50113"/>
    </source>
</evidence>
<gene>
    <name evidence="17" type="ORF">D9C73_025588</name>
</gene>
<keyword evidence="9" id="KW-0406">Ion transport</keyword>
<keyword evidence="13" id="KW-0175">Coiled coil</keyword>
<organism evidence="17 18">
    <name type="scientific">Collichthys lucidus</name>
    <name type="common">Big head croaker</name>
    <name type="synonym">Sciaena lucida</name>
    <dbReference type="NCBI Taxonomy" id="240159"/>
    <lineage>
        <taxon>Eukaryota</taxon>
        <taxon>Metazoa</taxon>
        <taxon>Chordata</taxon>
        <taxon>Craniata</taxon>
        <taxon>Vertebrata</taxon>
        <taxon>Euteleostomi</taxon>
        <taxon>Actinopterygii</taxon>
        <taxon>Neopterygii</taxon>
        <taxon>Teleostei</taxon>
        <taxon>Neoteleostei</taxon>
        <taxon>Acanthomorphata</taxon>
        <taxon>Eupercaria</taxon>
        <taxon>Sciaenidae</taxon>
        <taxon>Collichthys</taxon>
    </lineage>
</organism>
<dbReference type="GO" id="GO:0042391">
    <property type="term" value="P:regulation of membrane potential"/>
    <property type="evidence" value="ECO:0007669"/>
    <property type="project" value="TreeGrafter"/>
</dbReference>
<evidence type="ECO:0000256" key="7">
    <source>
        <dbReference type="ARBA" id="ARBA00022958"/>
    </source>
</evidence>
<name>A0A4U5VW17_COLLU</name>
<dbReference type="SMART" id="SM00086">
    <property type="entry name" value="PAC"/>
    <property type="match status" value="1"/>
</dbReference>
<dbReference type="InterPro" id="IPR000014">
    <property type="entry name" value="PAS"/>
</dbReference>
<dbReference type="CDD" id="cd00130">
    <property type="entry name" value="PAS"/>
    <property type="match status" value="1"/>
</dbReference>
<keyword evidence="7" id="KW-0630">Potassium</keyword>
<keyword evidence="2" id="KW-0813">Transport</keyword>
<dbReference type="PROSITE" id="PS50112">
    <property type="entry name" value="PAS"/>
    <property type="match status" value="1"/>
</dbReference>
<dbReference type="Proteomes" id="UP000298787">
    <property type="component" value="Chromosome 23"/>
</dbReference>
<dbReference type="NCBIfam" id="TIGR00229">
    <property type="entry name" value="sensory_box"/>
    <property type="match status" value="1"/>
</dbReference>
<keyword evidence="3" id="KW-0633">Potassium transport</keyword>
<evidence type="ECO:0000256" key="12">
    <source>
        <dbReference type="ARBA" id="ARBA00034430"/>
    </source>
</evidence>
<feature type="coiled-coil region" evidence="13">
    <location>
        <begin position="295"/>
        <end position="329"/>
    </location>
</feature>
<dbReference type="InterPro" id="IPR001610">
    <property type="entry name" value="PAC"/>
</dbReference>
<dbReference type="Gene3D" id="3.30.450.20">
    <property type="entry name" value="PAS domain"/>
    <property type="match status" value="1"/>
</dbReference>
<comment type="catalytic activity">
    <reaction evidence="12">
        <text>K(+)(in) = K(+)(out)</text>
        <dbReference type="Rhea" id="RHEA:29463"/>
        <dbReference type="ChEBI" id="CHEBI:29103"/>
    </reaction>
</comment>
<keyword evidence="4" id="KW-0812">Transmembrane</keyword>
<dbReference type="EMBL" id="CM014100">
    <property type="protein sequence ID" value="TKS92210.1"/>
    <property type="molecule type" value="Genomic_DNA"/>
</dbReference>
<keyword evidence="6" id="KW-0851">Voltage-gated channel</keyword>
<dbReference type="AlphaFoldDB" id="A0A4U5VW17"/>
<dbReference type="SUPFAM" id="SSF55785">
    <property type="entry name" value="PYP-like sensor domain (PAS domain)"/>
    <property type="match status" value="1"/>
</dbReference>
<dbReference type="STRING" id="240159.A0A4U5VW17"/>
<feature type="compositionally biased region" description="Low complexity" evidence="14">
    <location>
        <begin position="227"/>
        <end position="239"/>
    </location>
</feature>
<evidence type="ECO:0000256" key="13">
    <source>
        <dbReference type="SAM" id="Coils"/>
    </source>
</evidence>
<evidence type="ECO:0000256" key="6">
    <source>
        <dbReference type="ARBA" id="ARBA00022882"/>
    </source>
</evidence>
<protein>
    <submittedName>
        <fullName evidence="17">Potassium voltage-gated channel subfamily H member 4</fullName>
    </submittedName>
</protein>
<evidence type="ECO:0000256" key="9">
    <source>
        <dbReference type="ARBA" id="ARBA00023065"/>
    </source>
</evidence>
<dbReference type="FunFam" id="3.30.450.20:FF:000001">
    <property type="entry name" value="Potassium voltage-gated channel subfamily H member 7"/>
    <property type="match status" value="1"/>
</dbReference>
<evidence type="ECO:0000259" key="15">
    <source>
        <dbReference type="PROSITE" id="PS50112"/>
    </source>
</evidence>
<keyword evidence="11" id="KW-0407">Ion channel</keyword>
<proteinExistence type="predicted"/>
<dbReference type="GO" id="GO:0005886">
    <property type="term" value="C:plasma membrane"/>
    <property type="evidence" value="ECO:0007669"/>
    <property type="project" value="TreeGrafter"/>
</dbReference>
<evidence type="ECO:0000313" key="18">
    <source>
        <dbReference type="Proteomes" id="UP000298787"/>
    </source>
</evidence>
<sequence>MPVMKGLLAPQNTFLDTIANHFDGTHSNFLLGNAQGRYGYPIVYCSDGFCELTGFVRSEVMQKTCTCNFLHGAETNESVIQQVDKALEGQQEHQGEVCFYRKNGNPFWCLLDIVPIKNEKGEVVLFLLSFKDVSESYGKSHHYSQGDGSKEVSMVFPGVSDDTEHGEEMRHSQRLHGIGSPVRQPCLSTLLGEELNHINVLRLCRSPVQDGRGRSPSPQPFANEAFSSSPLPGLNSNPDLNHRPARLLIPSLPCVSPLNLSPRVVDGIEDDGHAFQFNVEHRETKTNVTDQFQMNANLLLETEEVRQNISKLNKEVNNLNQEVSNLAKELHEIMHFLPSHMAMLHYTPPVSSYSYGIPKAPSPSVTASSNWQPHVPLNIATWVASSS</sequence>
<keyword evidence="8" id="KW-1133">Transmembrane helix</keyword>
<keyword evidence="5" id="KW-0631">Potassium channel</keyword>
<evidence type="ECO:0000313" key="17">
    <source>
        <dbReference type="EMBL" id="TKS92210.1"/>
    </source>
</evidence>